<protein>
    <recommendedName>
        <fullName evidence="2">Oxidoreductase molybdopterin-binding domain-containing protein</fullName>
    </recommendedName>
</protein>
<evidence type="ECO:0000259" key="2">
    <source>
        <dbReference type="Pfam" id="PF00174"/>
    </source>
</evidence>
<evidence type="ECO:0000313" key="4">
    <source>
        <dbReference type="Proteomes" id="UP000244081"/>
    </source>
</evidence>
<sequence>MKPLFAMLLWLIALTPVTIESVNAEELETPKGKALLVVHGNIAHTNRDGAAHFDLAMLNALPGRIATVQTPWTQGIVTFEGPLLRSVLDRVGASGSTLVIRALNDYSAEVPLSDAYELDTILALKKNDQYMSIRDKGPIFLIYPFDKNPDVYNEKYFVRSVWQIREIEVVR</sequence>
<proteinExistence type="predicted"/>
<reference evidence="3 4" key="1">
    <citation type="submission" date="2018-04" db="EMBL/GenBank/DDBJ databases">
        <title>Genomic Encyclopedia of Archaeal and Bacterial Type Strains, Phase II (KMG-II): from individual species to whole genera.</title>
        <authorList>
            <person name="Goeker M."/>
        </authorList>
    </citation>
    <scope>NUCLEOTIDE SEQUENCE [LARGE SCALE GENOMIC DNA]</scope>
    <source>
        <strain evidence="3 4">DSM 23382</strain>
    </source>
</reference>
<feature type="signal peptide" evidence="1">
    <location>
        <begin position="1"/>
        <end position="24"/>
    </location>
</feature>
<comment type="caution">
    <text evidence="3">The sequence shown here is derived from an EMBL/GenBank/DDBJ whole genome shotgun (WGS) entry which is preliminary data.</text>
</comment>
<name>A0A2T5UU83_9HYPH</name>
<evidence type="ECO:0000313" key="3">
    <source>
        <dbReference type="EMBL" id="PTW55064.1"/>
    </source>
</evidence>
<keyword evidence="1" id="KW-0732">Signal</keyword>
<gene>
    <name evidence="3" type="ORF">C8N35_113105</name>
</gene>
<accession>A0A2T5UU83</accession>
<dbReference type="OrthoDB" id="9798763at2"/>
<dbReference type="Gene3D" id="3.90.420.10">
    <property type="entry name" value="Oxidoreductase, molybdopterin-binding domain"/>
    <property type="match status" value="1"/>
</dbReference>
<evidence type="ECO:0000256" key="1">
    <source>
        <dbReference type="SAM" id="SignalP"/>
    </source>
</evidence>
<dbReference type="Proteomes" id="UP000244081">
    <property type="component" value="Unassembled WGS sequence"/>
</dbReference>
<keyword evidence="4" id="KW-1185">Reference proteome</keyword>
<feature type="chain" id="PRO_5015681963" description="Oxidoreductase molybdopterin-binding domain-containing protein" evidence="1">
    <location>
        <begin position="25"/>
        <end position="171"/>
    </location>
</feature>
<dbReference type="AlphaFoldDB" id="A0A2T5UU83"/>
<dbReference type="RefSeq" id="WP_107991946.1">
    <property type="nucleotide sequence ID" value="NZ_QAYG01000013.1"/>
</dbReference>
<organism evidence="3 4">
    <name type="scientific">Breoghania corrubedonensis</name>
    <dbReference type="NCBI Taxonomy" id="665038"/>
    <lineage>
        <taxon>Bacteria</taxon>
        <taxon>Pseudomonadati</taxon>
        <taxon>Pseudomonadota</taxon>
        <taxon>Alphaproteobacteria</taxon>
        <taxon>Hyphomicrobiales</taxon>
        <taxon>Stappiaceae</taxon>
        <taxon>Breoghania</taxon>
    </lineage>
</organism>
<dbReference type="SUPFAM" id="SSF56524">
    <property type="entry name" value="Oxidoreductase molybdopterin-binding domain"/>
    <property type="match status" value="1"/>
</dbReference>
<dbReference type="EMBL" id="QAYG01000013">
    <property type="protein sequence ID" value="PTW55064.1"/>
    <property type="molecule type" value="Genomic_DNA"/>
</dbReference>
<dbReference type="Pfam" id="PF00174">
    <property type="entry name" value="Oxidored_molyb"/>
    <property type="match status" value="1"/>
</dbReference>
<dbReference type="InterPro" id="IPR036374">
    <property type="entry name" value="OxRdtase_Mopterin-bd_sf"/>
</dbReference>
<feature type="domain" description="Oxidoreductase molybdopterin-binding" evidence="2">
    <location>
        <begin position="68"/>
        <end position="144"/>
    </location>
</feature>
<dbReference type="InterPro" id="IPR000572">
    <property type="entry name" value="OxRdtase_Mopterin-bd_dom"/>
</dbReference>